<proteinExistence type="predicted"/>
<protein>
    <submittedName>
        <fullName evidence="1">Uncharacterized protein</fullName>
    </submittedName>
</protein>
<comment type="caution">
    <text evidence="1">The sequence shown here is derived from an EMBL/GenBank/DDBJ whole genome shotgun (WGS) entry which is preliminary data.</text>
</comment>
<accession>A0A2S8JAT2</accession>
<gene>
    <name evidence="1" type="ORF">C5613_14790</name>
</gene>
<dbReference type="RefSeq" id="WP_105415278.1">
    <property type="nucleotide sequence ID" value="NZ_PUIO01000015.1"/>
</dbReference>
<sequence>MNDDTSPPADDQDAGWAQVGDYITAVFTLFGAGAFVETEDGVELSPAARTYLNNQIEQDASHE</sequence>
<dbReference type="AlphaFoldDB" id="A0A2S8JAT2"/>
<dbReference type="EMBL" id="PUIO01000015">
    <property type="protein sequence ID" value="PQP24144.1"/>
    <property type="molecule type" value="Genomic_DNA"/>
</dbReference>
<name>A0A2S8JAT2_RHOOP</name>
<organism evidence="1 2">
    <name type="scientific">Rhodococcus opacus</name>
    <name type="common">Nocardia opaca</name>
    <dbReference type="NCBI Taxonomy" id="37919"/>
    <lineage>
        <taxon>Bacteria</taxon>
        <taxon>Bacillati</taxon>
        <taxon>Actinomycetota</taxon>
        <taxon>Actinomycetes</taxon>
        <taxon>Mycobacteriales</taxon>
        <taxon>Nocardiaceae</taxon>
        <taxon>Rhodococcus</taxon>
    </lineage>
</organism>
<evidence type="ECO:0000313" key="2">
    <source>
        <dbReference type="Proteomes" id="UP000239290"/>
    </source>
</evidence>
<evidence type="ECO:0000313" key="1">
    <source>
        <dbReference type="EMBL" id="PQP24144.1"/>
    </source>
</evidence>
<reference evidence="2" key="1">
    <citation type="submission" date="2018-02" db="EMBL/GenBank/DDBJ databases">
        <title>Draft genome sequencing of Rhodococcus opacus KU647198.</title>
        <authorList>
            <person name="Zheng B.-X."/>
        </authorList>
    </citation>
    <scope>NUCLEOTIDE SEQUENCE [LARGE SCALE GENOMIC DNA]</scope>
    <source>
        <strain evidence="2">04-OD7</strain>
    </source>
</reference>
<dbReference type="Proteomes" id="UP000239290">
    <property type="component" value="Unassembled WGS sequence"/>
</dbReference>